<dbReference type="Proteomes" id="UP000719412">
    <property type="component" value="Unassembled WGS sequence"/>
</dbReference>
<accession>A0A8J6HCP3</accession>
<protein>
    <submittedName>
        <fullName evidence="2">Uncharacterized protein</fullName>
    </submittedName>
</protein>
<dbReference type="EMBL" id="JABDTM020026186">
    <property type="protein sequence ID" value="KAH0812269.1"/>
    <property type="molecule type" value="Genomic_DNA"/>
</dbReference>
<reference evidence="2" key="1">
    <citation type="journal article" date="2020" name="J Insects Food Feed">
        <title>The yellow mealworm (Tenebrio molitor) genome: a resource for the emerging insects as food and feed industry.</title>
        <authorList>
            <person name="Eriksson T."/>
            <person name="Andere A."/>
            <person name="Kelstrup H."/>
            <person name="Emery V."/>
            <person name="Picard C."/>
        </authorList>
    </citation>
    <scope>NUCLEOTIDE SEQUENCE</scope>
    <source>
        <strain evidence="2">Stoneville</strain>
        <tissue evidence="2">Whole head</tissue>
    </source>
</reference>
<organism evidence="2 3">
    <name type="scientific">Tenebrio molitor</name>
    <name type="common">Yellow mealworm beetle</name>
    <dbReference type="NCBI Taxonomy" id="7067"/>
    <lineage>
        <taxon>Eukaryota</taxon>
        <taxon>Metazoa</taxon>
        <taxon>Ecdysozoa</taxon>
        <taxon>Arthropoda</taxon>
        <taxon>Hexapoda</taxon>
        <taxon>Insecta</taxon>
        <taxon>Pterygota</taxon>
        <taxon>Neoptera</taxon>
        <taxon>Endopterygota</taxon>
        <taxon>Coleoptera</taxon>
        <taxon>Polyphaga</taxon>
        <taxon>Cucujiformia</taxon>
        <taxon>Tenebrionidae</taxon>
        <taxon>Tenebrio</taxon>
    </lineage>
</organism>
<dbReference type="AlphaFoldDB" id="A0A8J6HCP3"/>
<name>A0A8J6HCP3_TENMO</name>
<evidence type="ECO:0000256" key="1">
    <source>
        <dbReference type="SAM" id="MobiDB-lite"/>
    </source>
</evidence>
<keyword evidence="3" id="KW-1185">Reference proteome</keyword>
<gene>
    <name evidence="2" type="ORF">GEV33_010522</name>
</gene>
<comment type="caution">
    <text evidence="2">The sequence shown here is derived from an EMBL/GenBank/DDBJ whole genome shotgun (WGS) entry which is preliminary data.</text>
</comment>
<feature type="region of interest" description="Disordered" evidence="1">
    <location>
        <begin position="158"/>
        <end position="189"/>
    </location>
</feature>
<evidence type="ECO:0000313" key="3">
    <source>
        <dbReference type="Proteomes" id="UP000719412"/>
    </source>
</evidence>
<sequence length="479" mass="52820">MQLLLGRYLHWAHGNTLGAGPTYHDGQLMNPIFKIYLKGDGRIAAVRRERSRTFQNGLSDPDFRYRPRQVGERRGKRYKGGTDAMKEVLDRFSTSAGERLRPILCNRSWRTRGGRPNRLENHLRGIPTETPRRIKASFTRVNDPTHKRSNFVTLLDRRHPQGPLRRAGPHTGLSLAEEPESRSNTYLARPGVTSPETTCSLGLNVFFDIILSLCLVVFPPFHRGPRPYSSRFPLGRVEGRKDPRTIRGYGRRCMCYSGVNKGIGQQISTPAPKMDSTVRPLQRAGGNNACKSDLVDDAEAALNVLRQATSDNLNGGFLEHTKLSVQVDTTAIETKAAAQKQIEEIGKLFKSLKSSKCRTASKLIEKVTSDAVDTCVNAQADEAITLIYTKSSGLADSTLKTVYDQEKEIVICGQADEDCLNGVIATIQDKVDALPGVINDEIEIDRAAIDEQIGLITACADAAVGKAKQLVASYKSCVV</sequence>
<evidence type="ECO:0000313" key="2">
    <source>
        <dbReference type="EMBL" id="KAH0812269.1"/>
    </source>
</evidence>
<reference evidence="2" key="2">
    <citation type="submission" date="2021-08" db="EMBL/GenBank/DDBJ databases">
        <authorList>
            <person name="Eriksson T."/>
        </authorList>
    </citation>
    <scope>NUCLEOTIDE SEQUENCE</scope>
    <source>
        <strain evidence="2">Stoneville</strain>
        <tissue evidence="2">Whole head</tissue>
    </source>
</reference>
<proteinExistence type="predicted"/>